<name>A0A917C8V1_9PROT</name>
<reference evidence="1" key="1">
    <citation type="journal article" date="2014" name="Int. J. Syst. Evol. Microbiol.">
        <title>Complete genome sequence of Corynebacterium casei LMG S-19264T (=DSM 44701T), isolated from a smear-ripened cheese.</title>
        <authorList>
            <consortium name="US DOE Joint Genome Institute (JGI-PGF)"/>
            <person name="Walter F."/>
            <person name="Albersmeier A."/>
            <person name="Kalinowski J."/>
            <person name="Ruckert C."/>
        </authorList>
    </citation>
    <scope>NUCLEOTIDE SEQUENCE</scope>
    <source>
        <strain evidence="1">CGMCC 1.15254</strain>
    </source>
</reference>
<evidence type="ECO:0000313" key="2">
    <source>
        <dbReference type="Proteomes" id="UP000632498"/>
    </source>
</evidence>
<dbReference type="RefSeq" id="WP_188667397.1">
    <property type="nucleotide sequence ID" value="NZ_BMHV01000063.1"/>
</dbReference>
<gene>
    <name evidence="1" type="ORF">GCM10011332_33640</name>
</gene>
<sequence length="115" mass="13254">MEEITFNSHIPHDGQNQYVFVRSDAHETCWGTFETCSVSKCEAQTLESAVDKFTAKVYDDCSLNCRHDPTWQHMALLANDAKHAQEMTETLKEKGYVVIEDIDVLWPQCHLKLHI</sequence>
<keyword evidence="2" id="KW-1185">Reference proteome</keyword>
<dbReference type="AlphaFoldDB" id="A0A917C8V1"/>
<accession>A0A917C8V1</accession>
<comment type="caution">
    <text evidence="1">The sequence shown here is derived from an EMBL/GenBank/DDBJ whole genome shotgun (WGS) entry which is preliminary data.</text>
</comment>
<dbReference type="Proteomes" id="UP000632498">
    <property type="component" value="Unassembled WGS sequence"/>
</dbReference>
<organism evidence="1 2">
    <name type="scientific">Terasakiella brassicae</name>
    <dbReference type="NCBI Taxonomy" id="1634917"/>
    <lineage>
        <taxon>Bacteria</taxon>
        <taxon>Pseudomonadati</taxon>
        <taxon>Pseudomonadota</taxon>
        <taxon>Alphaproteobacteria</taxon>
        <taxon>Rhodospirillales</taxon>
        <taxon>Terasakiellaceae</taxon>
        <taxon>Terasakiella</taxon>
    </lineage>
</organism>
<evidence type="ECO:0000313" key="1">
    <source>
        <dbReference type="EMBL" id="GGF76945.1"/>
    </source>
</evidence>
<protein>
    <submittedName>
        <fullName evidence="1">Uncharacterized protein</fullName>
    </submittedName>
</protein>
<dbReference type="EMBL" id="BMHV01000063">
    <property type="protein sequence ID" value="GGF76945.1"/>
    <property type="molecule type" value="Genomic_DNA"/>
</dbReference>
<reference evidence="1" key="2">
    <citation type="submission" date="2020-09" db="EMBL/GenBank/DDBJ databases">
        <authorList>
            <person name="Sun Q."/>
            <person name="Zhou Y."/>
        </authorList>
    </citation>
    <scope>NUCLEOTIDE SEQUENCE</scope>
    <source>
        <strain evidence="1">CGMCC 1.15254</strain>
    </source>
</reference>
<proteinExistence type="predicted"/>